<feature type="non-terminal residue" evidence="1">
    <location>
        <position position="1"/>
    </location>
</feature>
<organism evidence="1 2">
    <name type="scientific">Adineta ricciae</name>
    <name type="common">Rotifer</name>
    <dbReference type="NCBI Taxonomy" id="249248"/>
    <lineage>
        <taxon>Eukaryota</taxon>
        <taxon>Metazoa</taxon>
        <taxon>Spiralia</taxon>
        <taxon>Gnathifera</taxon>
        <taxon>Rotifera</taxon>
        <taxon>Eurotatoria</taxon>
        <taxon>Bdelloidea</taxon>
        <taxon>Adinetida</taxon>
        <taxon>Adinetidae</taxon>
        <taxon>Adineta</taxon>
    </lineage>
</organism>
<name>A0A816CCN1_ADIRI</name>
<dbReference type="Proteomes" id="UP000663828">
    <property type="component" value="Unassembled WGS sequence"/>
</dbReference>
<evidence type="ECO:0000313" key="1">
    <source>
        <dbReference type="EMBL" id="CAF1621487.1"/>
    </source>
</evidence>
<protein>
    <recommendedName>
        <fullName evidence="3">DDE Tnp4 domain-containing protein</fullName>
    </recommendedName>
</protein>
<proteinExistence type="predicted"/>
<dbReference type="EMBL" id="CAJNOR010007679">
    <property type="protein sequence ID" value="CAF1621487.1"/>
    <property type="molecule type" value="Genomic_DNA"/>
</dbReference>
<dbReference type="AlphaFoldDB" id="A0A816CCN1"/>
<keyword evidence="2" id="KW-1185">Reference proteome</keyword>
<gene>
    <name evidence="1" type="ORF">XAT740_LOCUS50306</name>
</gene>
<reference evidence="1" key="1">
    <citation type="submission" date="2021-02" db="EMBL/GenBank/DDBJ databases">
        <authorList>
            <person name="Nowell W R."/>
        </authorList>
    </citation>
    <scope>NUCLEOTIDE SEQUENCE</scope>
</reference>
<evidence type="ECO:0000313" key="2">
    <source>
        <dbReference type="Proteomes" id="UP000663828"/>
    </source>
</evidence>
<comment type="caution">
    <text evidence="1">The sequence shown here is derived from an EMBL/GenBank/DDBJ whole genome shotgun (WGS) entry which is preliminary data.</text>
</comment>
<evidence type="ECO:0008006" key="3">
    <source>
        <dbReference type="Google" id="ProtNLM"/>
    </source>
</evidence>
<sequence>MPQKKCILCSHWSFNYRSLSSSTYQWFHEHLRSQYKVFDESDLNLCTTCVADFYKLKETLTIRLTDEPMDIADEINENDDDNQFTLENIIFGGSGHKKCVVCRQDIRNGAVTMPKSARLDLLVIHSTYAPKGVRCCSNHLFHEKRLKPHHPLNMDNRQRLATCISSSEIITLVSDLLSLLQEALTSPRLDFLDSTLNDEDYLAWTGWTKTQFDNMFEIVSPYLRSSANRHARNALAMFWIKLKTNLSFRQIGSMFNIPGDGEYRRKQAADAFDSIRECLVENFVPLHLGVEHLTREDAKSQNTSFSKEFFGNNVTIIWDGTYLYMGKSSAHLVNRKTYSGQKHRHLIKFMSLVLPNGYVLDTIGPFWGTMNDATIANTITNTCDTLMRWCQPGDQMMMPRI</sequence>
<accession>A0A816CCN1</accession>